<feature type="binding site" evidence="8">
    <location>
        <position position="166"/>
    </location>
    <ligand>
        <name>substrate</name>
    </ligand>
</feature>
<dbReference type="InterPro" id="IPR000941">
    <property type="entry name" value="Enolase"/>
</dbReference>
<dbReference type="GO" id="GO:0004634">
    <property type="term" value="F:phosphopyruvate hydratase activity"/>
    <property type="evidence" value="ECO:0007669"/>
    <property type="project" value="UniProtKB-UniRule"/>
</dbReference>
<dbReference type="Gene3D" id="3.30.390.10">
    <property type="entry name" value="Enolase-like, N-terminal domain"/>
    <property type="match status" value="1"/>
</dbReference>
<name>A0A8T4L845_9ARCH</name>
<evidence type="ECO:0000313" key="13">
    <source>
        <dbReference type="Proteomes" id="UP000678237"/>
    </source>
</evidence>
<reference evidence="12" key="1">
    <citation type="submission" date="2021-03" db="EMBL/GenBank/DDBJ databases">
        <authorList>
            <person name="Jaffe A."/>
        </authorList>
    </citation>
    <scope>NUCLEOTIDE SEQUENCE</scope>
    <source>
        <strain evidence="12">RIFCSPLOWO2_01_FULL_58_19</strain>
    </source>
</reference>
<accession>A0A8T4L845</accession>
<comment type="catalytic activity">
    <reaction evidence="6">
        <text>(2R)-2-phosphoglycerate = phosphoenolpyruvate + H2O</text>
        <dbReference type="Rhea" id="RHEA:10164"/>
        <dbReference type="ChEBI" id="CHEBI:15377"/>
        <dbReference type="ChEBI" id="CHEBI:58289"/>
        <dbReference type="ChEBI" id="CHEBI:58702"/>
        <dbReference type="EC" id="4.2.1.11"/>
    </reaction>
</comment>
<feature type="active site" description="Proton donor" evidence="6 7">
    <location>
        <position position="209"/>
    </location>
</feature>
<dbReference type="SUPFAM" id="SSF51604">
    <property type="entry name" value="Enolase C-terminal domain-like"/>
    <property type="match status" value="1"/>
</dbReference>
<dbReference type="InterPro" id="IPR029017">
    <property type="entry name" value="Enolase-like_N"/>
</dbReference>
<sequence>MVEKISRVFARQVLDSRGNPTVECEVHTSSGFSRAMVPSGASTGVHEALELRDNDHCFLGKSVTMAVTNVNTAIAKALVGLDVTDQRVVDNALLALDGTPNKSRLGANAILSASMAACRESARVQGIPLHEFIGFLAANDRFVLPCPASNLINGGAHAGNELDIQEFMVMPLGAKSFAEGIQIVAEIYQTLKKKIVAKYGKQAVNVGDEGGFAPPLKEVREPIELILSAVQELGYSDVVRLALDSAASGFYADEAYTLAGKRLSGPELMEVYFDLKKTYDVYSFEDPFAEDDWLNWSDFTAEVGNVAQVVGDDLLVSNPVRIRKALMEEACNALLLKVNQIGTVSEALEAASLARKNGWKVMVSHRSGETEDSFIADLAVGLGCGQIKSGAPCRSERTAKYNQLLRIEEGLEARGQTNYFK</sequence>
<feature type="binding site" evidence="6">
    <location>
        <position position="367"/>
    </location>
    <ligand>
        <name>(2R)-2-phosphoglycerate</name>
        <dbReference type="ChEBI" id="CHEBI:58289"/>
    </ligand>
</feature>
<feature type="binding site" evidence="6">
    <location>
        <position position="244"/>
    </location>
    <ligand>
        <name>Mg(2+)</name>
        <dbReference type="ChEBI" id="CHEBI:18420"/>
    </ligand>
</feature>
<dbReference type="GO" id="GO:0000015">
    <property type="term" value="C:phosphopyruvate hydratase complex"/>
    <property type="evidence" value="ECO:0007669"/>
    <property type="project" value="InterPro"/>
</dbReference>
<dbReference type="SFLD" id="SFLDG00178">
    <property type="entry name" value="enolase"/>
    <property type="match status" value="1"/>
</dbReference>
<organism evidence="12 13">
    <name type="scientific">Candidatus Iainarchaeum sp</name>
    <dbReference type="NCBI Taxonomy" id="3101447"/>
    <lineage>
        <taxon>Archaea</taxon>
        <taxon>Candidatus Iainarchaeota</taxon>
        <taxon>Candidatus Iainarchaeia</taxon>
        <taxon>Candidatus Iainarchaeales</taxon>
        <taxon>Candidatus Iainarchaeaceae</taxon>
        <taxon>Candidatus Iainarchaeum</taxon>
    </lineage>
</organism>
<keyword evidence="3 6" id="KW-0460">Magnesium</keyword>
<dbReference type="HAMAP" id="MF_00318">
    <property type="entry name" value="Enolase"/>
    <property type="match status" value="1"/>
</dbReference>
<dbReference type="Proteomes" id="UP000678237">
    <property type="component" value="Unassembled WGS sequence"/>
</dbReference>
<reference evidence="12" key="2">
    <citation type="submission" date="2021-05" db="EMBL/GenBank/DDBJ databases">
        <title>Protein family content uncovers lineage relationships and bacterial pathway maintenance mechanisms in DPANN archaea.</title>
        <authorList>
            <person name="Castelle C.J."/>
            <person name="Meheust R."/>
            <person name="Jaffe A.L."/>
            <person name="Seitz K."/>
            <person name="Gong X."/>
            <person name="Baker B.J."/>
            <person name="Banfield J.F."/>
        </authorList>
    </citation>
    <scope>NUCLEOTIDE SEQUENCE</scope>
    <source>
        <strain evidence="12">RIFCSPLOWO2_01_FULL_58_19</strain>
    </source>
</reference>
<dbReference type="EMBL" id="JAGVWE010000003">
    <property type="protein sequence ID" value="MBS3062857.1"/>
    <property type="molecule type" value="Genomic_DNA"/>
</dbReference>
<dbReference type="PRINTS" id="PR00148">
    <property type="entry name" value="ENOLASE"/>
</dbReference>
<dbReference type="GO" id="GO:0005576">
    <property type="term" value="C:extracellular region"/>
    <property type="evidence" value="ECO:0007669"/>
    <property type="project" value="UniProtKB-SubCell"/>
</dbReference>
<comment type="subcellular location">
    <subcellularLocation>
        <location evidence="6">Cytoplasm</location>
    </subcellularLocation>
    <subcellularLocation>
        <location evidence="6">Secreted</location>
    </subcellularLocation>
    <subcellularLocation>
        <location evidence="6">Cell surface</location>
    </subcellularLocation>
    <text evidence="6">Fractions of enolase are present in both the cytoplasm and on the cell surface.</text>
</comment>
<dbReference type="PANTHER" id="PTHR11902">
    <property type="entry name" value="ENOLASE"/>
    <property type="match status" value="1"/>
</dbReference>
<keyword evidence="5 6" id="KW-0456">Lyase</keyword>
<dbReference type="PANTHER" id="PTHR11902:SF1">
    <property type="entry name" value="ENOLASE"/>
    <property type="match status" value="1"/>
</dbReference>
<evidence type="ECO:0000256" key="5">
    <source>
        <dbReference type="ARBA" id="ARBA00023239"/>
    </source>
</evidence>
<dbReference type="CDD" id="cd03313">
    <property type="entry name" value="enolase"/>
    <property type="match status" value="1"/>
</dbReference>
<dbReference type="SMART" id="SM01192">
    <property type="entry name" value="Enolase_C"/>
    <property type="match status" value="1"/>
</dbReference>
<keyword evidence="4 6" id="KW-0324">Glycolysis</keyword>
<protein>
    <recommendedName>
        <fullName evidence="6">Enolase</fullName>
        <ecNumber evidence="6">4.2.1.11</ecNumber>
    </recommendedName>
    <alternativeName>
        <fullName evidence="6">2-phospho-D-glycerate hydro-lyase</fullName>
    </alternativeName>
    <alternativeName>
        <fullName evidence="6">2-phosphoglycerate dehydratase</fullName>
    </alternativeName>
</protein>
<feature type="binding site" evidence="8">
    <location>
        <position position="388"/>
    </location>
    <ligand>
        <name>substrate</name>
    </ligand>
</feature>
<feature type="binding site" evidence="8">
    <location>
        <begin position="364"/>
        <end position="367"/>
    </location>
    <ligand>
        <name>substrate</name>
    </ligand>
</feature>
<dbReference type="SUPFAM" id="SSF54826">
    <property type="entry name" value="Enolase N-terminal domain-like"/>
    <property type="match status" value="1"/>
</dbReference>
<dbReference type="Pfam" id="PF03952">
    <property type="entry name" value="Enolase_N"/>
    <property type="match status" value="1"/>
</dbReference>
<evidence type="ECO:0000256" key="6">
    <source>
        <dbReference type="HAMAP-Rule" id="MF_00318"/>
    </source>
</evidence>
<evidence type="ECO:0000259" key="10">
    <source>
        <dbReference type="SMART" id="SM01192"/>
    </source>
</evidence>
<evidence type="ECO:0000256" key="9">
    <source>
        <dbReference type="PIRSR" id="PIRSR001400-3"/>
    </source>
</evidence>
<dbReference type="SFLD" id="SFLDS00001">
    <property type="entry name" value="Enolase"/>
    <property type="match status" value="1"/>
</dbReference>
<feature type="active site" description="Proton acceptor" evidence="6 7">
    <location>
        <position position="337"/>
    </location>
</feature>
<comment type="similarity">
    <text evidence="2 6">Belongs to the enolase family.</text>
</comment>
<evidence type="ECO:0000313" key="12">
    <source>
        <dbReference type="EMBL" id="MBS3062857.1"/>
    </source>
</evidence>
<feature type="binding site" evidence="6 9">
    <location>
        <position position="285"/>
    </location>
    <ligand>
        <name>Mg(2+)</name>
        <dbReference type="ChEBI" id="CHEBI:18420"/>
    </ligand>
</feature>
<comment type="function">
    <text evidence="6">Catalyzes the reversible conversion of 2-phosphoglycerate (2-PG) into phosphoenolpyruvate (PEP). It is essential for the degradation of carbohydrates via glycolysis.</text>
</comment>
<dbReference type="AlphaFoldDB" id="A0A8T4L845"/>
<dbReference type="InterPro" id="IPR020809">
    <property type="entry name" value="Enolase_CS"/>
</dbReference>
<dbReference type="InterPro" id="IPR020811">
    <property type="entry name" value="Enolase_N"/>
</dbReference>
<evidence type="ECO:0000256" key="3">
    <source>
        <dbReference type="ARBA" id="ARBA00022842"/>
    </source>
</evidence>
<comment type="cofactor">
    <cofactor evidence="9">
        <name>Mg(2+)</name>
        <dbReference type="ChEBI" id="CHEBI:18420"/>
    </cofactor>
    <text evidence="9">Mg(2+) is required for catalysis and for stabilizing the dimer.</text>
</comment>
<dbReference type="GO" id="GO:0009986">
    <property type="term" value="C:cell surface"/>
    <property type="evidence" value="ECO:0007669"/>
    <property type="project" value="UniProtKB-SubCell"/>
</dbReference>
<proteinExistence type="inferred from homology"/>
<feature type="binding site" evidence="8">
    <location>
        <position position="312"/>
    </location>
    <ligand>
        <name>substrate</name>
    </ligand>
</feature>
<evidence type="ECO:0000259" key="11">
    <source>
        <dbReference type="SMART" id="SM01193"/>
    </source>
</evidence>
<dbReference type="PIRSF" id="PIRSF001400">
    <property type="entry name" value="Enolase"/>
    <property type="match status" value="1"/>
</dbReference>
<dbReference type="Pfam" id="PF00113">
    <property type="entry name" value="Enolase_C"/>
    <property type="match status" value="1"/>
</dbReference>
<feature type="domain" description="Enolase N-terminal" evidence="11">
    <location>
        <begin position="5"/>
        <end position="133"/>
    </location>
</feature>
<feature type="binding site" evidence="6">
    <location>
        <position position="337"/>
    </location>
    <ligand>
        <name>(2R)-2-phosphoglycerate</name>
        <dbReference type="ChEBI" id="CHEBI:58289"/>
    </ligand>
</feature>
<dbReference type="SFLD" id="SFLDF00002">
    <property type="entry name" value="enolase"/>
    <property type="match status" value="1"/>
</dbReference>
<dbReference type="FunFam" id="3.30.390.10:FF:000001">
    <property type="entry name" value="Enolase"/>
    <property type="match status" value="1"/>
</dbReference>
<feature type="binding site" evidence="6">
    <location>
        <position position="366"/>
    </location>
    <ligand>
        <name>(2R)-2-phosphoglycerate</name>
        <dbReference type="ChEBI" id="CHEBI:58289"/>
    </ligand>
</feature>
<feature type="binding site" evidence="6 9">
    <location>
        <position position="312"/>
    </location>
    <ligand>
        <name>Mg(2+)</name>
        <dbReference type="ChEBI" id="CHEBI:18420"/>
    </ligand>
</feature>
<dbReference type="EC" id="4.2.1.11" evidence="6"/>
<comment type="pathway">
    <text evidence="1 6">Carbohydrate degradation; glycolysis; pyruvate from D-glyceraldehyde 3-phosphate: step 4/5.</text>
</comment>
<feature type="binding site" evidence="6">
    <location>
        <position position="388"/>
    </location>
    <ligand>
        <name>(2R)-2-phosphoglycerate</name>
        <dbReference type="ChEBI" id="CHEBI:58289"/>
    </ligand>
</feature>
<keyword evidence="6" id="KW-0963">Cytoplasm</keyword>
<feature type="binding site" evidence="8">
    <location>
        <position position="285"/>
    </location>
    <ligand>
        <name>substrate</name>
    </ligand>
</feature>
<feature type="binding site" evidence="6">
    <location>
        <position position="165"/>
    </location>
    <ligand>
        <name>(2R)-2-phosphoglycerate</name>
        <dbReference type="ChEBI" id="CHEBI:58289"/>
    </ligand>
</feature>
<dbReference type="InterPro" id="IPR036849">
    <property type="entry name" value="Enolase-like_C_sf"/>
</dbReference>
<comment type="cofactor">
    <cofactor evidence="6">
        <name>Mg(2+)</name>
        <dbReference type="ChEBI" id="CHEBI:18420"/>
    </cofactor>
    <text evidence="6">Binds a second Mg(2+) ion via substrate during catalysis.</text>
</comment>
<dbReference type="PROSITE" id="PS00164">
    <property type="entry name" value="ENOLASE"/>
    <property type="match status" value="1"/>
</dbReference>
<dbReference type="NCBIfam" id="TIGR01060">
    <property type="entry name" value="eno"/>
    <property type="match status" value="1"/>
</dbReference>
<dbReference type="Gene3D" id="3.20.20.120">
    <property type="entry name" value="Enolase-like C-terminal domain"/>
    <property type="match status" value="1"/>
</dbReference>
<dbReference type="GO" id="GO:0000287">
    <property type="term" value="F:magnesium ion binding"/>
    <property type="evidence" value="ECO:0007669"/>
    <property type="project" value="UniProtKB-UniRule"/>
</dbReference>
<evidence type="ECO:0000256" key="4">
    <source>
        <dbReference type="ARBA" id="ARBA00023152"/>
    </source>
</evidence>
<evidence type="ECO:0000256" key="8">
    <source>
        <dbReference type="PIRSR" id="PIRSR001400-2"/>
    </source>
</evidence>
<gene>
    <name evidence="6 12" type="primary">eno</name>
    <name evidence="12" type="ORF">J4203_03215</name>
</gene>
<feature type="binding site" evidence="8">
    <location>
        <position position="157"/>
    </location>
    <ligand>
        <name>substrate</name>
    </ligand>
</feature>
<evidence type="ECO:0000256" key="7">
    <source>
        <dbReference type="PIRSR" id="PIRSR001400-1"/>
    </source>
</evidence>
<evidence type="ECO:0000256" key="2">
    <source>
        <dbReference type="ARBA" id="ARBA00009604"/>
    </source>
</evidence>
<dbReference type="GO" id="GO:0006096">
    <property type="term" value="P:glycolytic process"/>
    <property type="evidence" value="ECO:0007669"/>
    <property type="project" value="UniProtKB-UniRule"/>
</dbReference>
<keyword evidence="6 9" id="KW-0479">Metal-binding</keyword>
<dbReference type="SMART" id="SM01193">
    <property type="entry name" value="Enolase_N"/>
    <property type="match status" value="1"/>
</dbReference>
<feature type="domain" description="Enolase C-terminal TIM barrel" evidence="10">
    <location>
        <begin position="141"/>
        <end position="421"/>
    </location>
</feature>
<dbReference type="InterPro" id="IPR020810">
    <property type="entry name" value="Enolase_C"/>
</dbReference>
<comment type="caution">
    <text evidence="12">The sequence shown here is derived from an EMBL/GenBank/DDBJ whole genome shotgun (WGS) entry which is preliminary data.</text>
</comment>
<evidence type="ECO:0000256" key="1">
    <source>
        <dbReference type="ARBA" id="ARBA00005031"/>
    </source>
</evidence>
<keyword evidence="6" id="KW-0964">Secreted</keyword>